<evidence type="ECO:0000313" key="2">
    <source>
        <dbReference type="Proteomes" id="UP001160519"/>
    </source>
</evidence>
<keyword evidence="2" id="KW-1185">Reference proteome</keyword>
<sequence>MYEQKLAAGDKDAIDFIKGVSPVAWRNINLIGNIDFTGEPSRVDIEALAARYNDPSFWRKSLEEDNDL</sequence>
<evidence type="ECO:0008006" key="3">
    <source>
        <dbReference type="Google" id="ProtNLM"/>
    </source>
</evidence>
<protein>
    <recommendedName>
        <fullName evidence="3">Tn3 transposase DDE domain-containing protein</fullName>
    </recommendedName>
</protein>
<accession>A0AA43QAS9</accession>
<dbReference type="EMBL" id="JAQSDF010000090">
    <property type="protein sequence ID" value="MDI1232468.1"/>
    <property type="molecule type" value="Genomic_DNA"/>
</dbReference>
<dbReference type="AlphaFoldDB" id="A0AA43QAS9"/>
<name>A0AA43QAS9_9GAMM</name>
<gene>
    <name evidence="1" type="ORF">PSU93_15115</name>
</gene>
<evidence type="ECO:0000313" key="1">
    <source>
        <dbReference type="EMBL" id="MDI1232468.1"/>
    </source>
</evidence>
<comment type="caution">
    <text evidence="1">The sequence shown here is derived from an EMBL/GenBank/DDBJ whole genome shotgun (WGS) entry which is preliminary data.</text>
</comment>
<reference evidence="1" key="1">
    <citation type="submission" date="2023-01" db="EMBL/GenBank/DDBJ databases">
        <title>Biogeochemical cycle of methane in antarctic sediments.</title>
        <authorList>
            <person name="Roldan D.M."/>
            <person name="Menes R.J."/>
        </authorList>
    </citation>
    <scope>NUCLEOTIDE SEQUENCE [LARGE SCALE GENOMIC DNA]</scope>
    <source>
        <strain evidence="1">K-2018 MAG008</strain>
    </source>
</reference>
<dbReference type="Proteomes" id="UP001160519">
    <property type="component" value="Unassembled WGS sequence"/>
</dbReference>
<proteinExistence type="predicted"/>
<organism evidence="1 2">
    <name type="scientific">Candidatus Methylobacter titanis</name>
    <dbReference type="NCBI Taxonomy" id="3053457"/>
    <lineage>
        <taxon>Bacteria</taxon>
        <taxon>Pseudomonadati</taxon>
        <taxon>Pseudomonadota</taxon>
        <taxon>Gammaproteobacteria</taxon>
        <taxon>Methylococcales</taxon>
        <taxon>Methylococcaceae</taxon>
        <taxon>Methylobacter</taxon>
    </lineage>
</organism>